<keyword evidence="1" id="KW-0812">Transmembrane</keyword>
<feature type="transmembrane region" description="Helical" evidence="1">
    <location>
        <begin position="88"/>
        <end position="110"/>
    </location>
</feature>
<evidence type="ECO:0000313" key="3">
    <source>
        <dbReference type="EMBL" id="EAL3736132.1"/>
    </source>
</evidence>
<gene>
    <name evidence="3" type="ORF">BFD99_09155</name>
    <name evidence="2" type="ORF">E8P16_03630</name>
    <name evidence="4" type="ORF">QQI97_001830</name>
</gene>
<dbReference type="RefSeq" id="WP_057038293.1">
    <property type="nucleotide sequence ID" value="NZ_JBDHNM010000014.1"/>
</dbReference>
<dbReference type="Proteomes" id="UP000335162">
    <property type="component" value="Unassembled WGS sequence"/>
</dbReference>
<dbReference type="AlphaFoldDB" id="A0A1J6Q0M0"/>
<feature type="transmembrane region" description="Helical" evidence="1">
    <location>
        <begin position="143"/>
        <end position="162"/>
    </location>
</feature>
<dbReference type="EMBL" id="ABMIIH010000014">
    <property type="protein sequence ID" value="ELD5187614.1"/>
    <property type="molecule type" value="Genomic_DNA"/>
</dbReference>
<evidence type="ECO:0000313" key="4">
    <source>
        <dbReference type="EMBL" id="ELD5187614.1"/>
    </source>
</evidence>
<organism evidence="2 6">
    <name type="scientific">Campylobacter jejuni</name>
    <dbReference type="NCBI Taxonomy" id="197"/>
    <lineage>
        <taxon>Bacteria</taxon>
        <taxon>Pseudomonadati</taxon>
        <taxon>Campylobacterota</taxon>
        <taxon>Epsilonproteobacteria</taxon>
        <taxon>Campylobacterales</taxon>
        <taxon>Campylobacteraceae</taxon>
        <taxon>Campylobacter</taxon>
    </lineage>
</organism>
<proteinExistence type="predicted"/>
<feature type="transmembrane region" description="Helical" evidence="1">
    <location>
        <begin position="187"/>
        <end position="216"/>
    </location>
</feature>
<dbReference type="Proteomes" id="UP001183411">
    <property type="component" value="Unassembled WGS sequence"/>
</dbReference>
<feature type="transmembrane region" description="Helical" evidence="1">
    <location>
        <begin position="12"/>
        <end position="38"/>
    </location>
</feature>
<reference evidence="3 5" key="1">
    <citation type="submission" date="2018-05" db="EMBL/GenBank/DDBJ databases">
        <authorList>
            <consortium name="NARMS: The National Antimicrobial Resistance Monitoring System"/>
        </authorList>
    </citation>
    <scope>NUCLEOTIDE SEQUENCE [LARGE SCALE GENOMIC DNA]</scope>
    <source>
        <strain evidence="3 5">FSIS1607212</strain>
    </source>
</reference>
<dbReference type="EMBL" id="AACCII010000003">
    <property type="protein sequence ID" value="EAJ9718539.1"/>
    <property type="molecule type" value="Genomic_DNA"/>
</dbReference>
<evidence type="ECO:0000313" key="2">
    <source>
        <dbReference type="EMBL" id="EAJ9718539.1"/>
    </source>
</evidence>
<reference evidence="2 6" key="2">
    <citation type="submission" date="2019-04" db="EMBL/GenBank/DDBJ databases">
        <authorList>
            <consortium name="PulseNet: The National Subtyping Network for Foodborne Disease Surveillance"/>
            <person name="Tarr C.L."/>
            <person name="Trees E."/>
            <person name="Katz L.S."/>
            <person name="Carleton-Romer H.A."/>
            <person name="Stroika S."/>
            <person name="Kucerova Z."/>
            <person name="Roache K.F."/>
            <person name="Sabol A.L."/>
            <person name="Besser J."/>
            <person name="Gerner-Smidt P."/>
        </authorList>
    </citation>
    <scope>NUCLEOTIDE SEQUENCE [LARGE SCALE GENOMIC DNA]</scope>
    <source>
        <strain evidence="2 6">PNUSAC009041</strain>
    </source>
</reference>
<evidence type="ECO:0000313" key="6">
    <source>
        <dbReference type="Proteomes" id="UP000349590"/>
    </source>
</evidence>
<evidence type="ECO:0000256" key="1">
    <source>
        <dbReference type="SAM" id="Phobius"/>
    </source>
</evidence>
<name>A0A1J6Q0M0_CAMJU</name>
<evidence type="ECO:0000313" key="5">
    <source>
        <dbReference type="Proteomes" id="UP000335162"/>
    </source>
</evidence>
<dbReference type="Proteomes" id="UP000349590">
    <property type="component" value="Unassembled WGS sequence"/>
</dbReference>
<protein>
    <submittedName>
        <fullName evidence="2">Uncharacterized protein</fullName>
    </submittedName>
</protein>
<keyword evidence="1" id="KW-0472">Membrane</keyword>
<feature type="transmembrane region" description="Helical" evidence="1">
    <location>
        <begin position="50"/>
        <end position="76"/>
    </location>
</feature>
<sequence>MNYEALTIKPKVFGTIFALCLLAMIFLMVTFLWIPIGIYIKNFLPSYLSLFYVVVSLFAFGVLVKIFSLFVAIFFAKDKMNKLRSINESLSSLLLSSLIGIVFTAFQSFFSLELFLNDKPYNPDNMISVALFSLGNYFVENSYFYYLLGASLIAFLFFRFYLLRNKIVLELETKETTETTFSEKEKFYLSLLACVILIFVTVGTFFMLFWFLVLLINK</sequence>
<comment type="caution">
    <text evidence="2">The sequence shown here is derived from an EMBL/GenBank/DDBJ whole genome shotgun (WGS) entry which is preliminary data.</text>
</comment>
<reference evidence="4" key="3">
    <citation type="submission" date="2023-06" db="EMBL/GenBank/DDBJ databases">
        <authorList>
            <consortium name="PulseNet: The National Subtyping Network for Foodborne Disease Surveillance"/>
        </authorList>
    </citation>
    <scope>NUCLEOTIDE SEQUENCE</scope>
    <source>
        <strain evidence="4">PNUSAC035917</strain>
    </source>
</reference>
<dbReference type="EMBL" id="AACNRY010000029">
    <property type="protein sequence ID" value="EAL3736132.1"/>
    <property type="molecule type" value="Genomic_DNA"/>
</dbReference>
<keyword evidence="1" id="KW-1133">Transmembrane helix</keyword>
<accession>A0A1J6Q0M0</accession>